<organism evidence="8 9">
    <name type="scientific">Saccharothrix syringae</name>
    <name type="common">Nocardiopsis syringae</name>
    <dbReference type="NCBI Taxonomy" id="103733"/>
    <lineage>
        <taxon>Bacteria</taxon>
        <taxon>Bacillati</taxon>
        <taxon>Actinomycetota</taxon>
        <taxon>Actinomycetes</taxon>
        <taxon>Pseudonocardiales</taxon>
        <taxon>Pseudonocardiaceae</taxon>
        <taxon>Saccharothrix</taxon>
    </lineage>
</organism>
<dbReference type="Gene3D" id="1.10.630.10">
    <property type="entry name" value="Cytochrome P450"/>
    <property type="match status" value="1"/>
</dbReference>
<proteinExistence type="inferred from homology"/>
<dbReference type="PANTHER" id="PTHR46696">
    <property type="entry name" value="P450, PUTATIVE (EUROFUNG)-RELATED"/>
    <property type="match status" value="1"/>
</dbReference>
<dbReference type="PANTHER" id="PTHR46696:SF1">
    <property type="entry name" value="CYTOCHROME P450 YJIB-RELATED"/>
    <property type="match status" value="1"/>
</dbReference>
<evidence type="ECO:0000256" key="3">
    <source>
        <dbReference type="ARBA" id="ARBA00022723"/>
    </source>
</evidence>
<reference evidence="9" key="1">
    <citation type="journal article" date="2021" name="Curr. Microbiol.">
        <title>Complete genome of nocamycin-producing strain Saccharothrix syringae NRRL B-16468 reveals the biosynthetic potential for secondary metabolites.</title>
        <authorList>
            <person name="Mo X."/>
            <person name="Yang S."/>
        </authorList>
    </citation>
    <scope>NUCLEOTIDE SEQUENCE [LARGE SCALE GENOMIC DNA]</scope>
    <source>
        <strain evidence="9">ATCC 51364 / DSM 43886 / JCM 6844 / KCTC 9398 / NBRC 14523 / NRRL B-16468 / INA 2240</strain>
    </source>
</reference>
<keyword evidence="6 7" id="KW-0503">Monooxygenase</keyword>
<dbReference type="AlphaFoldDB" id="A0A5Q0H2I0"/>
<dbReference type="GO" id="GO:0020037">
    <property type="term" value="F:heme binding"/>
    <property type="evidence" value="ECO:0007669"/>
    <property type="project" value="InterPro"/>
</dbReference>
<dbReference type="GO" id="GO:0005506">
    <property type="term" value="F:iron ion binding"/>
    <property type="evidence" value="ECO:0007669"/>
    <property type="project" value="InterPro"/>
</dbReference>
<keyword evidence="4 7" id="KW-0560">Oxidoreductase</keyword>
<dbReference type="GO" id="GO:0016705">
    <property type="term" value="F:oxidoreductase activity, acting on paired donors, with incorporation or reduction of molecular oxygen"/>
    <property type="evidence" value="ECO:0007669"/>
    <property type="project" value="InterPro"/>
</dbReference>
<evidence type="ECO:0000256" key="2">
    <source>
        <dbReference type="ARBA" id="ARBA00022617"/>
    </source>
</evidence>
<dbReference type="Pfam" id="PF00067">
    <property type="entry name" value="p450"/>
    <property type="match status" value="1"/>
</dbReference>
<keyword evidence="5 7" id="KW-0408">Iron</keyword>
<sequence length="397" mass="44923">MTDFPEQWEFHPEHFWLRGRHAEQVVRFDETVGLWNVYGFPEAVEIFTDPKCFSSDTTRLVQVEVEDNPFSDGNLMQMDPPAHSAQRRLVNSAFSLKTVAALEDRVERLAHELLDAVEGDELELVADLAYPLPVIVIAELLGVPASDRDLFKGWVDKMLEGTGQISLVDRQEEQGREFQEQIDHIRPLYEYLHAHTVERRRKPREDLLSQLVLAEIDGVRLNDAQIVNFANILLFAGHLTSTMLLGNTVLCLDTVPGLRDLVREDRDRLVPAIEESLRFFSPFALAYRATTEEVQIGGQTIGKDQMVRVWIAAANRDARQFVAPDTFDLSRNSGAHMAFGRGVHFCVGAPLARLEGQVTLNVLLDRFPKLTIAEDQVPTFSRSAEICGVDRLPLRVR</sequence>
<keyword evidence="2 7" id="KW-0349">Heme</keyword>
<dbReference type="OrthoDB" id="4133219at2"/>
<evidence type="ECO:0000256" key="6">
    <source>
        <dbReference type="ARBA" id="ARBA00023033"/>
    </source>
</evidence>
<dbReference type="KEGG" id="ssyi:EKG83_25875"/>
<comment type="similarity">
    <text evidence="1 7">Belongs to the cytochrome P450 family.</text>
</comment>
<evidence type="ECO:0000256" key="1">
    <source>
        <dbReference type="ARBA" id="ARBA00010617"/>
    </source>
</evidence>
<dbReference type="EMBL" id="CP034550">
    <property type="protein sequence ID" value="QFZ20391.1"/>
    <property type="molecule type" value="Genomic_DNA"/>
</dbReference>
<protein>
    <submittedName>
        <fullName evidence="8">Cytochrome P450</fullName>
    </submittedName>
</protein>
<dbReference type="Proteomes" id="UP000325787">
    <property type="component" value="Chromosome"/>
</dbReference>
<evidence type="ECO:0000256" key="4">
    <source>
        <dbReference type="ARBA" id="ARBA00023002"/>
    </source>
</evidence>
<evidence type="ECO:0000256" key="5">
    <source>
        <dbReference type="ARBA" id="ARBA00023004"/>
    </source>
</evidence>
<dbReference type="InterPro" id="IPR017972">
    <property type="entry name" value="Cyt_P450_CS"/>
</dbReference>
<dbReference type="RefSeq" id="WP_033433566.1">
    <property type="nucleotide sequence ID" value="NZ_CP034550.1"/>
</dbReference>
<evidence type="ECO:0000256" key="7">
    <source>
        <dbReference type="RuleBase" id="RU000461"/>
    </source>
</evidence>
<keyword evidence="9" id="KW-1185">Reference proteome</keyword>
<dbReference type="CDD" id="cd11032">
    <property type="entry name" value="P450_EryK-like"/>
    <property type="match status" value="1"/>
</dbReference>
<dbReference type="InterPro" id="IPR001128">
    <property type="entry name" value="Cyt_P450"/>
</dbReference>
<dbReference type="SUPFAM" id="SSF48264">
    <property type="entry name" value="Cytochrome P450"/>
    <property type="match status" value="1"/>
</dbReference>
<evidence type="ECO:0000313" key="8">
    <source>
        <dbReference type="EMBL" id="QFZ20391.1"/>
    </source>
</evidence>
<dbReference type="PROSITE" id="PS00086">
    <property type="entry name" value="CYTOCHROME_P450"/>
    <property type="match status" value="1"/>
</dbReference>
<dbReference type="PRINTS" id="PR00359">
    <property type="entry name" value="BP450"/>
</dbReference>
<accession>A0A5Q0H2I0</accession>
<dbReference type="GO" id="GO:0004497">
    <property type="term" value="F:monooxygenase activity"/>
    <property type="evidence" value="ECO:0007669"/>
    <property type="project" value="UniProtKB-KW"/>
</dbReference>
<dbReference type="FunFam" id="1.10.630.10:FF:000018">
    <property type="entry name" value="Cytochrome P450 monooxygenase"/>
    <property type="match status" value="1"/>
</dbReference>
<gene>
    <name evidence="8" type="ORF">EKG83_25875</name>
</gene>
<evidence type="ECO:0000313" key="9">
    <source>
        <dbReference type="Proteomes" id="UP000325787"/>
    </source>
</evidence>
<dbReference type="InterPro" id="IPR036396">
    <property type="entry name" value="Cyt_P450_sf"/>
</dbReference>
<name>A0A5Q0H2I0_SACSY</name>
<keyword evidence="3 7" id="KW-0479">Metal-binding</keyword>
<dbReference type="InterPro" id="IPR002397">
    <property type="entry name" value="Cyt_P450_B"/>
</dbReference>